<comment type="caution">
    <text evidence="2">The sequence shown here is derived from an EMBL/GenBank/DDBJ whole genome shotgun (WGS) entry which is preliminary data.</text>
</comment>
<dbReference type="AlphaFoldDB" id="A3ZV04"/>
<dbReference type="Proteomes" id="UP000004358">
    <property type="component" value="Unassembled WGS sequence"/>
</dbReference>
<dbReference type="RefSeq" id="WP_002652810.1">
    <property type="nucleotide sequence ID" value="NZ_CH672376.1"/>
</dbReference>
<evidence type="ECO:0000313" key="2">
    <source>
        <dbReference type="EMBL" id="EAQ79740.1"/>
    </source>
</evidence>
<gene>
    <name evidence="2" type="ORF">DSM3645_24565</name>
</gene>
<reference evidence="2 3" key="1">
    <citation type="submission" date="2006-02" db="EMBL/GenBank/DDBJ databases">
        <authorList>
            <person name="Amann R."/>
            <person name="Ferriera S."/>
            <person name="Johnson J."/>
            <person name="Kravitz S."/>
            <person name="Halpern A."/>
            <person name="Remington K."/>
            <person name="Beeson K."/>
            <person name="Tran B."/>
            <person name="Rogers Y.-H."/>
            <person name="Friedman R."/>
            <person name="Venter J.C."/>
        </authorList>
    </citation>
    <scope>NUCLEOTIDE SEQUENCE [LARGE SCALE GENOMIC DNA]</scope>
    <source>
        <strain evidence="2 3">DSM 3645</strain>
    </source>
</reference>
<dbReference type="InterPro" id="IPR017504">
    <property type="entry name" value="CHP03067_Planctomycetes"/>
</dbReference>
<protein>
    <submittedName>
        <fullName evidence="2">Uncharacterized protein</fullName>
    </submittedName>
</protein>
<dbReference type="STRING" id="314230.DSM3645_24565"/>
<evidence type="ECO:0000256" key="1">
    <source>
        <dbReference type="SAM" id="Phobius"/>
    </source>
</evidence>
<feature type="transmembrane region" description="Helical" evidence="1">
    <location>
        <begin position="12"/>
        <end position="37"/>
    </location>
</feature>
<keyword evidence="1" id="KW-0812">Transmembrane</keyword>
<keyword evidence="1" id="KW-1133">Transmembrane helix</keyword>
<sequence>MELILKMLQYPTILAAGVVVIGLVYSHVTGRALFVYYPNGKENGDSSEGDEVIDFVTLDSLQGVWRMVSVGRNGNFAPQEMIDKGNVIMSITGDRFCLENSGERGKLKLKNHLLPTHMDQLSDNGSPLLCIVRFIDGELEICQGDSGKKRPRHFARDRFDGASLARFAKVMDA</sequence>
<dbReference type="EMBL" id="AANZ01000013">
    <property type="protein sequence ID" value="EAQ79740.1"/>
    <property type="molecule type" value="Genomic_DNA"/>
</dbReference>
<evidence type="ECO:0000313" key="3">
    <source>
        <dbReference type="Proteomes" id="UP000004358"/>
    </source>
</evidence>
<dbReference type="OrthoDB" id="9984561at2"/>
<keyword evidence="1" id="KW-0472">Membrane</keyword>
<proteinExistence type="predicted"/>
<name>A3ZV04_9BACT</name>
<accession>A3ZV04</accession>
<dbReference type="NCBIfam" id="TIGR03067">
    <property type="entry name" value="Planc_TIGR03067"/>
    <property type="match status" value="1"/>
</dbReference>
<dbReference type="HOGENOM" id="CLU_1544661_0_0_0"/>
<organism evidence="2 3">
    <name type="scientific">Blastopirellula marina DSM 3645</name>
    <dbReference type="NCBI Taxonomy" id="314230"/>
    <lineage>
        <taxon>Bacteria</taxon>
        <taxon>Pseudomonadati</taxon>
        <taxon>Planctomycetota</taxon>
        <taxon>Planctomycetia</taxon>
        <taxon>Pirellulales</taxon>
        <taxon>Pirellulaceae</taxon>
        <taxon>Blastopirellula</taxon>
    </lineage>
</organism>